<feature type="compositionally biased region" description="Low complexity" evidence="1">
    <location>
        <begin position="151"/>
        <end position="182"/>
    </location>
</feature>
<dbReference type="InterPro" id="IPR051675">
    <property type="entry name" value="Endo/Exo/Phosphatase_dom_1"/>
</dbReference>
<dbReference type="STRING" id="463040.CAL15_15845"/>
<name>A0A1W6ZEZ5_9BORD</name>
<dbReference type="Proteomes" id="UP000194161">
    <property type="component" value="Chromosome"/>
</dbReference>
<evidence type="ECO:0008006" key="4">
    <source>
        <dbReference type="Google" id="ProtNLM"/>
    </source>
</evidence>
<reference evidence="2 3" key="1">
    <citation type="submission" date="2017-05" db="EMBL/GenBank/DDBJ databases">
        <title>Complete and WGS of Bordetella genogroups.</title>
        <authorList>
            <person name="Spilker T."/>
            <person name="LiPuma J."/>
        </authorList>
    </citation>
    <scope>NUCLEOTIDE SEQUENCE [LARGE SCALE GENOMIC DNA]</scope>
    <source>
        <strain evidence="2 3">AU7206</strain>
    </source>
</reference>
<keyword evidence="3" id="KW-1185">Reference proteome</keyword>
<dbReference type="Pfam" id="PF12836">
    <property type="entry name" value="HHH_3"/>
    <property type="match status" value="1"/>
</dbReference>
<dbReference type="EMBL" id="CP021111">
    <property type="protein sequence ID" value="ARP95720.1"/>
    <property type="molecule type" value="Genomic_DNA"/>
</dbReference>
<dbReference type="KEGG" id="bgm:CAL15_15845"/>
<evidence type="ECO:0000313" key="2">
    <source>
        <dbReference type="EMBL" id="ARP95720.1"/>
    </source>
</evidence>
<dbReference type="InterPro" id="IPR010994">
    <property type="entry name" value="RuvA_2-like"/>
</dbReference>
<gene>
    <name evidence="2" type="ORF">CAL15_15845</name>
</gene>
<sequence>MHCPPRAPGCCRKMHAGRTLPSARVHQENRMNPFIHDPVARHRPEPCRFTAQIPLAARRPTRRLLARAVGRLAVAGGLGLAMLPAHALDVNSANAEQLETIRGVGPRMAQIIVQERTRGGRFESMDDLSDRVRGIGPKRVQALQAAGLTVGPGAPAAPDAAPGKPAAAAPANAAAARRPATK</sequence>
<accession>A0A1W6ZEZ5</accession>
<evidence type="ECO:0000256" key="1">
    <source>
        <dbReference type="SAM" id="MobiDB-lite"/>
    </source>
</evidence>
<dbReference type="Gene3D" id="1.10.150.280">
    <property type="entry name" value="AF1531-like domain"/>
    <property type="match status" value="1"/>
</dbReference>
<proteinExistence type="predicted"/>
<evidence type="ECO:0000313" key="3">
    <source>
        <dbReference type="Proteomes" id="UP000194161"/>
    </source>
</evidence>
<dbReference type="PANTHER" id="PTHR21180">
    <property type="entry name" value="ENDONUCLEASE/EXONUCLEASE/PHOSPHATASE FAMILY DOMAIN-CONTAINING PROTEIN 1"/>
    <property type="match status" value="1"/>
</dbReference>
<dbReference type="GO" id="GO:0015627">
    <property type="term" value="C:type II protein secretion system complex"/>
    <property type="evidence" value="ECO:0007669"/>
    <property type="project" value="TreeGrafter"/>
</dbReference>
<protein>
    <recommendedName>
        <fullName evidence="4">DNA-binding protein</fullName>
    </recommendedName>
</protein>
<feature type="region of interest" description="Disordered" evidence="1">
    <location>
        <begin position="149"/>
        <end position="182"/>
    </location>
</feature>
<dbReference type="GO" id="GO:0015628">
    <property type="term" value="P:protein secretion by the type II secretion system"/>
    <property type="evidence" value="ECO:0007669"/>
    <property type="project" value="TreeGrafter"/>
</dbReference>
<dbReference type="AlphaFoldDB" id="A0A1W6ZEZ5"/>
<organism evidence="2 3">
    <name type="scientific">Bordetella genomosp. 13</name>
    <dbReference type="NCBI Taxonomy" id="463040"/>
    <lineage>
        <taxon>Bacteria</taxon>
        <taxon>Pseudomonadati</taxon>
        <taxon>Pseudomonadota</taxon>
        <taxon>Betaproteobacteria</taxon>
        <taxon>Burkholderiales</taxon>
        <taxon>Alcaligenaceae</taxon>
        <taxon>Bordetella</taxon>
    </lineage>
</organism>
<dbReference type="SUPFAM" id="SSF47781">
    <property type="entry name" value="RuvA domain 2-like"/>
    <property type="match status" value="1"/>
</dbReference>
<dbReference type="PANTHER" id="PTHR21180:SF32">
    <property type="entry name" value="ENDONUCLEASE_EXONUCLEASE_PHOSPHATASE FAMILY DOMAIN-CONTAINING PROTEIN 1"/>
    <property type="match status" value="1"/>
</dbReference>